<feature type="compositionally biased region" description="Basic residues" evidence="11">
    <location>
        <begin position="25"/>
        <end position="34"/>
    </location>
</feature>
<dbReference type="SUPFAM" id="SSF52540">
    <property type="entry name" value="P-loop containing nucleoside triphosphate hydrolases"/>
    <property type="match status" value="1"/>
</dbReference>
<dbReference type="InterPro" id="IPR030387">
    <property type="entry name" value="G_Bms1/Tsr1_dom"/>
</dbReference>
<feature type="compositionally biased region" description="Acidic residues" evidence="11">
    <location>
        <begin position="457"/>
        <end position="512"/>
    </location>
</feature>
<feature type="compositionally biased region" description="Polar residues" evidence="11">
    <location>
        <begin position="42"/>
        <end position="51"/>
    </location>
</feature>
<evidence type="ECO:0000313" key="14">
    <source>
        <dbReference type="Proteomes" id="UP000319731"/>
    </source>
</evidence>
<dbReference type="Pfam" id="PF08142">
    <property type="entry name" value="AARP2CN"/>
    <property type="match status" value="1"/>
</dbReference>
<dbReference type="GeneID" id="42005313"/>
<reference evidence="13 14" key="1">
    <citation type="journal article" date="2019" name="Sci. Rep.">
        <title>Comparative genomics of chytrid fungi reveal insights into the obligate biotrophic and pathogenic lifestyle of Synchytrium endobioticum.</title>
        <authorList>
            <person name="van de Vossenberg B.T.L.H."/>
            <person name="Warris S."/>
            <person name="Nguyen H.D.T."/>
            <person name="van Gent-Pelzer M.P.E."/>
            <person name="Joly D.L."/>
            <person name="van de Geest H.C."/>
            <person name="Bonants P.J.M."/>
            <person name="Smith D.S."/>
            <person name="Levesque C.A."/>
            <person name="van der Lee T.A.J."/>
        </authorList>
    </citation>
    <scope>NUCLEOTIDE SEQUENCE [LARGE SCALE GENOMIC DNA]</scope>
    <source>
        <strain evidence="13 14">JEL517</strain>
    </source>
</reference>
<dbReference type="SMART" id="SM00785">
    <property type="entry name" value="AARP2CN"/>
    <property type="match status" value="1"/>
</dbReference>
<proteinExistence type="inferred from homology"/>
<protein>
    <recommendedName>
        <fullName evidence="12">Bms1-type G domain-containing protein</fullName>
    </recommendedName>
</protein>
<feature type="compositionally biased region" description="Basic and acidic residues" evidence="11">
    <location>
        <begin position="666"/>
        <end position="680"/>
    </location>
</feature>
<dbReference type="Pfam" id="PF04950">
    <property type="entry name" value="RIBIOP_C"/>
    <property type="match status" value="1"/>
</dbReference>
<dbReference type="STRING" id="1806994.A0A507BZM9"/>
<comment type="catalytic activity">
    <reaction evidence="9">
        <text>GTP + H2O = GDP + phosphate + H(+)</text>
        <dbReference type="Rhea" id="RHEA:19669"/>
        <dbReference type="ChEBI" id="CHEBI:15377"/>
        <dbReference type="ChEBI" id="CHEBI:15378"/>
        <dbReference type="ChEBI" id="CHEBI:37565"/>
        <dbReference type="ChEBI" id="CHEBI:43474"/>
        <dbReference type="ChEBI" id="CHEBI:58189"/>
    </reaction>
    <physiologicalReaction direction="left-to-right" evidence="9">
        <dbReference type="Rhea" id="RHEA:19670"/>
    </physiologicalReaction>
</comment>
<keyword evidence="5" id="KW-0378">Hydrolase</keyword>
<evidence type="ECO:0000256" key="3">
    <source>
        <dbReference type="ARBA" id="ARBA00022553"/>
    </source>
</evidence>
<feature type="domain" description="Bms1-type G" evidence="12">
    <location>
        <begin position="81"/>
        <end position="245"/>
    </location>
</feature>
<gene>
    <name evidence="13" type="ORF">SmJEL517_g04088</name>
</gene>
<dbReference type="GO" id="GO:0032040">
    <property type="term" value="C:small-subunit processome"/>
    <property type="evidence" value="ECO:0007669"/>
    <property type="project" value="UniProtKB-ARBA"/>
</dbReference>
<dbReference type="Proteomes" id="UP000319731">
    <property type="component" value="Unassembled WGS sequence"/>
</dbReference>
<dbReference type="PANTHER" id="PTHR12858:SF2">
    <property type="entry name" value="RIBOSOME BIOGENESIS PROTEIN BMS1 HOMOLOG"/>
    <property type="match status" value="1"/>
</dbReference>
<dbReference type="GO" id="GO:0000479">
    <property type="term" value="P:endonucleolytic cleavage of tricistronic rRNA transcript (SSU-rRNA, 5.8S rRNA, LSU-rRNA)"/>
    <property type="evidence" value="ECO:0007669"/>
    <property type="project" value="TreeGrafter"/>
</dbReference>
<dbReference type="InterPro" id="IPR037875">
    <property type="entry name" value="Bms1_N"/>
</dbReference>
<evidence type="ECO:0000256" key="1">
    <source>
        <dbReference type="ARBA" id="ARBA00004604"/>
    </source>
</evidence>
<comment type="subcellular location">
    <subcellularLocation>
        <location evidence="1">Nucleus</location>
        <location evidence="1">Nucleolus</location>
    </subcellularLocation>
</comment>
<dbReference type="Pfam" id="PF22298">
    <property type="entry name" value="Tsr1_G-like"/>
    <property type="match status" value="1"/>
</dbReference>
<feature type="compositionally biased region" description="Acidic residues" evidence="11">
    <location>
        <begin position="431"/>
        <end position="450"/>
    </location>
</feature>
<keyword evidence="8" id="KW-0539">Nucleus</keyword>
<dbReference type="AlphaFoldDB" id="A0A507BZM9"/>
<feature type="region of interest" description="Disordered" evidence="11">
    <location>
        <begin position="394"/>
        <end position="528"/>
    </location>
</feature>
<dbReference type="CDD" id="cd01882">
    <property type="entry name" value="BMS1"/>
    <property type="match status" value="1"/>
</dbReference>
<evidence type="ECO:0000313" key="13">
    <source>
        <dbReference type="EMBL" id="TPX32892.1"/>
    </source>
</evidence>
<dbReference type="RefSeq" id="XP_031024021.1">
    <property type="nucleotide sequence ID" value="XM_031170016.1"/>
</dbReference>
<evidence type="ECO:0000256" key="10">
    <source>
        <dbReference type="ARBA" id="ARBA00061391"/>
    </source>
</evidence>
<dbReference type="InterPro" id="IPR007034">
    <property type="entry name" value="BMS1_TSR1_C"/>
</dbReference>
<keyword evidence="3" id="KW-0597">Phosphoprotein</keyword>
<dbReference type="GO" id="GO:0034511">
    <property type="term" value="F:U3 snoRNA binding"/>
    <property type="evidence" value="ECO:0007669"/>
    <property type="project" value="TreeGrafter"/>
</dbReference>
<evidence type="ECO:0000256" key="11">
    <source>
        <dbReference type="SAM" id="MobiDB-lite"/>
    </source>
</evidence>
<feature type="region of interest" description="Disordered" evidence="11">
    <location>
        <begin position="1"/>
        <end position="51"/>
    </location>
</feature>
<dbReference type="GO" id="GO:0000462">
    <property type="term" value="P:maturation of SSU-rRNA from tricistronic rRNA transcript (SSU-rRNA, 5.8S rRNA, LSU-rRNA)"/>
    <property type="evidence" value="ECO:0007669"/>
    <property type="project" value="TreeGrafter"/>
</dbReference>
<evidence type="ECO:0000256" key="2">
    <source>
        <dbReference type="ARBA" id="ARBA00022517"/>
    </source>
</evidence>
<feature type="region of interest" description="Disordered" evidence="11">
    <location>
        <begin position="623"/>
        <end position="680"/>
    </location>
</feature>
<feature type="region of interest" description="Disordered" evidence="11">
    <location>
        <begin position="1086"/>
        <end position="1147"/>
    </location>
</feature>
<keyword evidence="2" id="KW-0690">Ribosome biogenesis</keyword>
<dbReference type="PROSITE" id="PS51714">
    <property type="entry name" value="G_BMS1"/>
    <property type="match status" value="1"/>
</dbReference>
<dbReference type="Gene3D" id="3.40.50.300">
    <property type="entry name" value="P-loop containing nucleotide triphosphate hydrolases"/>
    <property type="match status" value="1"/>
</dbReference>
<feature type="compositionally biased region" description="Acidic residues" evidence="11">
    <location>
        <begin position="553"/>
        <end position="565"/>
    </location>
</feature>
<evidence type="ECO:0000256" key="8">
    <source>
        <dbReference type="ARBA" id="ARBA00023242"/>
    </source>
</evidence>
<comment type="caution">
    <text evidence="13">The sequence shown here is derived from an EMBL/GenBank/DDBJ whole genome shotgun (WGS) entry which is preliminary data.</text>
</comment>
<feature type="compositionally biased region" description="Basic and acidic residues" evidence="11">
    <location>
        <begin position="406"/>
        <end position="420"/>
    </location>
</feature>
<feature type="compositionally biased region" description="Basic and acidic residues" evidence="11">
    <location>
        <begin position="1103"/>
        <end position="1129"/>
    </location>
</feature>
<dbReference type="SMART" id="SM01362">
    <property type="entry name" value="DUF663"/>
    <property type="match status" value="1"/>
</dbReference>
<keyword evidence="4" id="KW-0547">Nucleotide-binding</keyword>
<feature type="compositionally biased region" description="Polar residues" evidence="11">
    <location>
        <begin position="1"/>
        <end position="10"/>
    </location>
</feature>
<feature type="region of interest" description="Disordered" evidence="11">
    <location>
        <begin position="551"/>
        <end position="576"/>
    </location>
</feature>
<name>A0A507BZM9_9FUNG</name>
<dbReference type="GO" id="GO:0005525">
    <property type="term" value="F:GTP binding"/>
    <property type="evidence" value="ECO:0007669"/>
    <property type="project" value="UniProtKB-KW"/>
</dbReference>
<evidence type="ECO:0000259" key="12">
    <source>
        <dbReference type="PROSITE" id="PS51714"/>
    </source>
</evidence>
<keyword evidence="6" id="KW-0067">ATP-binding</keyword>
<sequence>MESGAGTASSDPRKAHRERSAGPKKDKKSKKKQKGAAPQKGNNPKASSLTLKAQKNAERNVQLEQKRLHVPLIDRTPAEPPPVIVAVVGPSGSGKTTLIQSLVKRFTNHNLNDIKGPITVVSGKKRRLTFIECNNDLNSMIDVAKIADLVLLLIDASFGFEMETFEFLNIIQVHGFPRVMGVLTHLDKFRHNKTLKNTKKKLKHRFWTEIYQGAKLFYLSGLIHGRYPKQEILNLSRFISVMKFRPLIWRNSHPYVIADRVEDVTDPELLRTDPKVDRTVTMYGYLRGVNLKPDSKVHIPGVGDRVISEMTALPDPCPLPDKVRKSLSDKQKMIYAPMSDVGGILYDKDAVYVNVLGTFSKKGDKDDSQRGPGEKMVMNLQDAPSTFADTIEKSELRVFSSSTPMRARDLKEETVNDDNGKKRRRVVFGDEGQDDDNEGDDQEEDEEDDVNGAMDVDGNEDFELEADDDEEELDDEEGDAQQDYNVDVDEEPDEDEIAFAESDSELDEDEDDHGSMTDSPKWKSKLSEKAKSSFMGLTARKKTLMEIVYGPEDASDDGEDASDDEGAVHDDADEGGLFKVKAPKQKRVDIMMKFDTCKVEVPTKELEQWEDEEVLDSIRHRFITGAKPSNTPASSNSNTNADDEEDYGDFEDLETGETVKPPPQPEHQEPDESHEPSHDDIAAKKARLKEKFDADYDGHGSDDDDSKKDNLYETFKEEQTRQQLLNKQEYEAADMDDDTRVAVHGYLPGTYVRLVIRHMPCEFIQHFDPTYPVLMGGLLPFEENYGFVQVRIKRHRWHRRILKSNDPLVFSVGWRRFQSLPIYSINDGTRNRLLKYTPEHMHCLATIYGPITPPNTGFCAFKNVSDASPSFRVSATGVVLDINQTVEVVKKLKLTGSPYKIFKNTAFIKDMFTSALEVARFEGASIRTVSGIRGQVKKPASKPEGAFRAAFEDKILMSDIVFLRAWYPIKPKKFCNPVTSLLLSSKTEWHGMRPVSELRKEAGIEVPLNQDSLYKQIERKTRRFNPLQIPRKLQADLPFASKPKLLKKRSQPALLDRRAVVLEPHEKKVYTLLQELNTIKNEKALKRKASDDARRDVYRKKQKKEEDFQSNKKKEKLKEIFAKRDKSEKAAAAGASGARGRGPRREF</sequence>
<feature type="compositionally biased region" description="Low complexity" evidence="11">
    <location>
        <begin position="628"/>
        <end position="640"/>
    </location>
</feature>
<dbReference type="FunFam" id="3.40.50.300:FF:000105">
    <property type="entry name" value="BMS1 ribosome biogenesis factor"/>
    <property type="match status" value="1"/>
</dbReference>
<feature type="compositionally biased region" description="Basic and acidic residues" evidence="11">
    <location>
        <begin position="1086"/>
        <end position="1096"/>
    </location>
</feature>
<dbReference type="PANTHER" id="PTHR12858">
    <property type="entry name" value="RIBOSOME BIOGENESIS PROTEIN"/>
    <property type="match status" value="1"/>
</dbReference>
<dbReference type="OrthoDB" id="10260897at2759"/>
<feature type="compositionally biased region" description="Acidic residues" evidence="11">
    <location>
        <begin position="641"/>
        <end position="655"/>
    </location>
</feature>
<dbReference type="InterPro" id="IPR012948">
    <property type="entry name" value="AARP2CN"/>
</dbReference>
<dbReference type="InterPro" id="IPR039761">
    <property type="entry name" value="Bms1/Tsr1"/>
</dbReference>
<dbReference type="GO" id="GO:0003924">
    <property type="term" value="F:GTPase activity"/>
    <property type="evidence" value="ECO:0007669"/>
    <property type="project" value="TreeGrafter"/>
</dbReference>
<keyword evidence="7" id="KW-0342">GTP-binding</keyword>
<dbReference type="GO" id="GO:0005524">
    <property type="term" value="F:ATP binding"/>
    <property type="evidence" value="ECO:0007669"/>
    <property type="project" value="UniProtKB-KW"/>
</dbReference>
<organism evidence="13 14">
    <name type="scientific">Synchytrium microbalum</name>
    <dbReference type="NCBI Taxonomy" id="1806994"/>
    <lineage>
        <taxon>Eukaryota</taxon>
        <taxon>Fungi</taxon>
        <taxon>Fungi incertae sedis</taxon>
        <taxon>Chytridiomycota</taxon>
        <taxon>Chytridiomycota incertae sedis</taxon>
        <taxon>Chytridiomycetes</taxon>
        <taxon>Synchytriales</taxon>
        <taxon>Synchytriaceae</taxon>
        <taxon>Synchytrium</taxon>
    </lineage>
</organism>
<dbReference type="InterPro" id="IPR027417">
    <property type="entry name" value="P-loop_NTPase"/>
</dbReference>
<evidence type="ECO:0000256" key="5">
    <source>
        <dbReference type="ARBA" id="ARBA00022801"/>
    </source>
</evidence>
<dbReference type="EMBL" id="QEAO01000025">
    <property type="protein sequence ID" value="TPX32892.1"/>
    <property type="molecule type" value="Genomic_DNA"/>
</dbReference>
<accession>A0A507BZM9</accession>
<keyword evidence="14" id="KW-1185">Reference proteome</keyword>
<dbReference type="GO" id="GO:0005654">
    <property type="term" value="C:nucleoplasm"/>
    <property type="evidence" value="ECO:0007669"/>
    <property type="project" value="UniProtKB-ARBA"/>
</dbReference>
<evidence type="ECO:0000256" key="6">
    <source>
        <dbReference type="ARBA" id="ARBA00022840"/>
    </source>
</evidence>
<evidence type="ECO:0000256" key="7">
    <source>
        <dbReference type="ARBA" id="ARBA00023134"/>
    </source>
</evidence>
<comment type="similarity">
    <text evidence="10">Belongs to the TRAFAC class translation factor GTPase superfamily. Bms1-like GTPase family. BMS1 subfamily.</text>
</comment>
<evidence type="ECO:0000256" key="9">
    <source>
        <dbReference type="ARBA" id="ARBA00049117"/>
    </source>
</evidence>
<dbReference type="GO" id="GO:0030686">
    <property type="term" value="C:90S preribosome"/>
    <property type="evidence" value="ECO:0007669"/>
    <property type="project" value="TreeGrafter"/>
</dbReference>
<evidence type="ECO:0000256" key="4">
    <source>
        <dbReference type="ARBA" id="ARBA00022741"/>
    </source>
</evidence>